<evidence type="ECO:0000256" key="1">
    <source>
        <dbReference type="SAM" id="MobiDB-lite"/>
    </source>
</evidence>
<accession>F8P022</accession>
<gene>
    <name evidence="2" type="ORF">SERLADRAFT_470816</name>
</gene>
<dbReference type="GeneID" id="18819827"/>
<dbReference type="KEGG" id="sla:SERLADRAFT_470816"/>
<feature type="compositionally biased region" description="Polar residues" evidence="1">
    <location>
        <begin position="14"/>
        <end position="28"/>
    </location>
</feature>
<name>F8P022_SERL9</name>
<protein>
    <submittedName>
        <fullName evidence="2">Uncharacterized protein</fullName>
    </submittedName>
</protein>
<feature type="compositionally biased region" description="Basic and acidic residues" evidence="1">
    <location>
        <begin position="191"/>
        <end position="206"/>
    </location>
</feature>
<feature type="region of interest" description="Disordered" evidence="1">
    <location>
        <begin position="191"/>
        <end position="219"/>
    </location>
</feature>
<dbReference type="EMBL" id="GL945435">
    <property type="protein sequence ID" value="EGO24089.1"/>
    <property type="molecule type" value="Genomic_DNA"/>
</dbReference>
<dbReference type="RefSeq" id="XP_007319851.1">
    <property type="nucleotide sequence ID" value="XM_007319789.1"/>
</dbReference>
<feature type="region of interest" description="Disordered" evidence="1">
    <location>
        <begin position="1"/>
        <end position="28"/>
    </location>
</feature>
<dbReference type="HOGENOM" id="CLU_045445_0_0_1"/>
<reference evidence="2" key="1">
    <citation type="submission" date="2011-04" db="EMBL/GenBank/DDBJ databases">
        <title>Evolution of plant cell wall degrading machinery underlies the functional diversity of forest fungi.</title>
        <authorList>
            <consortium name="US DOE Joint Genome Institute (JGI-PGF)"/>
            <person name="Eastwood D.C."/>
            <person name="Floudas D."/>
            <person name="Binder M."/>
            <person name="Majcherczyk A."/>
            <person name="Schneider P."/>
            <person name="Aerts A."/>
            <person name="Asiegbu F.O."/>
            <person name="Baker S.E."/>
            <person name="Barry K."/>
            <person name="Bendiksby M."/>
            <person name="Blumentritt M."/>
            <person name="Coutinho P.M."/>
            <person name="Cullen D."/>
            <person name="Cullen D."/>
            <person name="Gathman A."/>
            <person name="Goodell B."/>
            <person name="Henrissat B."/>
            <person name="Ihrmark K."/>
            <person name="Kauserud H."/>
            <person name="Kohler A."/>
            <person name="LaButti K."/>
            <person name="Lapidus A."/>
            <person name="Lavin J.L."/>
            <person name="Lee Y.-H."/>
            <person name="Lindquist E."/>
            <person name="Lilly W."/>
            <person name="Lucas S."/>
            <person name="Morin E."/>
            <person name="Murat C."/>
            <person name="Oguiza J.A."/>
            <person name="Park J."/>
            <person name="Pisabarro A.G."/>
            <person name="Riley R."/>
            <person name="Rosling A."/>
            <person name="Salamov A."/>
            <person name="Schmidt O."/>
            <person name="Schmutz J."/>
            <person name="Skrede I."/>
            <person name="Stenlid J."/>
            <person name="Wiebenga A."/>
            <person name="Xie X."/>
            <person name="Kues U."/>
            <person name="Hibbett D.S."/>
            <person name="Hoffmeister D."/>
            <person name="Hogberg N."/>
            <person name="Martin F."/>
            <person name="Grigoriev I.V."/>
            <person name="Watkinson S.C."/>
        </authorList>
    </citation>
    <scope>NUCLEOTIDE SEQUENCE</scope>
    <source>
        <strain evidence="2">S7.9</strain>
    </source>
</reference>
<dbReference type="AlphaFoldDB" id="F8P022"/>
<dbReference type="Proteomes" id="UP000008064">
    <property type="component" value="Unassembled WGS sequence"/>
</dbReference>
<proteinExistence type="predicted"/>
<dbReference type="OrthoDB" id="3353673at2759"/>
<sequence>MAEPPLHARPTTFPPRQQFSNVPLTTQKQSDHDDIFLSLSDHNAWYYPSRGFDSEETPISISGGNWDQKMAHDSRWARKGKAANWGSSKVEWEADERARKRLMSLLPAPRPPSPLTLPHLRSPSPSCDAPYELPNTRHTSFSSFVMDKSVTRSFRSTLFDELDQATTSFIEGEVSVRQALNRLWQVLSEDPDAKSKEPPLLPKREEEVGEEEEDSESRLARAPDLTPIIRKLFLVSYPDSGPPVLEPSHFASLEMQQISLEKSLATLLELQDDEREYIERLEEIQDGLGNARAQRDSIWDVVRQKAVKELHDVACGVTTDLH</sequence>
<organism>
    <name type="scientific">Serpula lacrymans var. lacrymans (strain S7.9)</name>
    <name type="common">Dry rot fungus</name>
    <dbReference type="NCBI Taxonomy" id="578457"/>
    <lineage>
        <taxon>Eukaryota</taxon>
        <taxon>Fungi</taxon>
        <taxon>Dikarya</taxon>
        <taxon>Basidiomycota</taxon>
        <taxon>Agaricomycotina</taxon>
        <taxon>Agaricomycetes</taxon>
        <taxon>Agaricomycetidae</taxon>
        <taxon>Boletales</taxon>
        <taxon>Coniophorineae</taxon>
        <taxon>Serpulaceae</taxon>
        <taxon>Serpula</taxon>
    </lineage>
</organism>
<evidence type="ECO:0000313" key="2">
    <source>
        <dbReference type="EMBL" id="EGO24089.1"/>
    </source>
</evidence>